<accession>C7DIF3</accession>
<feature type="transmembrane region" description="Helical" evidence="1">
    <location>
        <begin position="334"/>
        <end position="353"/>
    </location>
</feature>
<keyword evidence="1" id="KW-1133">Transmembrane helix</keyword>
<evidence type="ECO:0000313" key="4">
    <source>
        <dbReference type="Proteomes" id="UP000332487"/>
    </source>
</evidence>
<reference evidence="3 4" key="1">
    <citation type="journal article" date="2009" name="Genome Biol.">
        <title>Community-wide analysis of microbial genome sequence signatures.</title>
        <authorList>
            <person name="Dick G.J."/>
            <person name="Andersson A.F."/>
            <person name="Baker B.J."/>
            <person name="Simmons S.L."/>
            <person name="Thomas B.C."/>
            <person name="Yelton A.P."/>
            <person name="Banfield J.F."/>
        </authorList>
    </citation>
    <scope>NUCLEOTIDE SEQUENCE [LARGE SCALE GENOMIC DNA]</scope>
    <source>
        <strain evidence="3">ARMAN-2</strain>
    </source>
</reference>
<feature type="transmembrane region" description="Helical" evidence="1">
    <location>
        <begin position="193"/>
        <end position="214"/>
    </location>
</feature>
<dbReference type="InterPro" id="IPR016174">
    <property type="entry name" value="Di-haem_cyt_TM"/>
</dbReference>
<feature type="transmembrane region" description="Helical" evidence="1">
    <location>
        <begin position="235"/>
        <end position="264"/>
    </location>
</feature>
<evidence type="ECO:0000256" key="1">
    <source>
        <dbReference type="SAM" id="Phobius"/>
    </source>
</evidence>
<keyword evidence="1" id="KW-0472">Membrane</keyword>
<sequence length="402" mass="45237">MADENYFDLKKLAEQEQAPKGSFNISLRAITRGEYGIDYWTGGLLAAALVYQVISGIFLAFYYQAGNPYNSTIFIISNVPFGLMLLTSHLYMAYFMVALLFVHMFRQYFIGAYRGAWRWAQWLLGLVLFGLVYLIATLGYMLSYTYVGILGLHVGEVLMQRSVIGRLFPALANWLITALVGNGTTALTFQHVFIMHVAILTGLVFLVFPIHFYLYERSGPYEPAGLKKKRSKEEYVPWFPTNLLYTLFLAFVLIGIVMLASALAPQQLVQEYGFVGYNSLPFPDWYMMPMYKLMDVGGLGLSTGGVPLLVALGGFMVLLPFIDKYKGDTPLERPAITAIGIFIILFFVIMAFWGYIQPGLSQTRLFTLIMFAGIAFVAFAATYAMKFARDDVIKNEIKSKTV</sequence>
<dbReference type="GO" id="GO:0022904">
    <property type="term" value="P:respiratory electron transport chain"/>
    <property type="evidence" value="ECO:0007669"/>
    <property type="project" value="InterPro"/>
</dbReference>
<feature type="transmembrane region" description="Helical" evidence="1">
    <location>
        <begin position="365"/>
        <end position="385"/>
    </location>
</feature>
<proteinExistence type="predicted"/>
<dbReference type="Pfam" id="PF13631">
    <property type="entry name" value="Cytochrom_B_N_2"/>
    <property type="match status" value="1"/>
</dbReference>
<dbReference type="PANTHER" id="PTHR19271">
    <property type="entry name" value="CYTOCHROME B"/>
    <property type="match status" value="1"/>
</dbReference>
<dbReference type="SUPFAM" id="SSF81648">
    <property type="entry name" value="a domain/subunit of cytochrome bc1 complex (Ubiquinol-cytochrome c reductase)"/>
    <property type="match status" value="1"/>
</dbReference>
<dbReference type="AlphaFoldDB" id="C7DIF3"/>
<keyword evidence="4" id="KW-1185">Reference proteome</keyword>
<evidence type="ECO:0000259" key="2">
    <source>
        <dbReference type="PROSITE" id="PS51002"/>
    </source>
</evidence>
<dbReference type="Proteomes" id="UP000332487">
    <property type="component" value="Unassembled WGS sequence"/>
</dbReference>
<dbReference type="GO" id="GO:0016491">
    <property type="term" value="F:oxidoreductase activity"/>
    <property type="evidence" value="ECO:0007669"/>
    <property type="project" value="InterPro"/>
</dbReference>
<dbReference type="GO" id="GO:0009055">
    <property type="term" value="F:electron transfer activity"/>
    <property type="evidence" value="ECO:0007669"/>
    <property type="project" value="InterPro"/>
</dbReference>
<organism evidence="3 4">
    <name type="scientific">Candidatus Micrarchaeum acidiphilum ARMAN-2</name>
    <dbReference type="NCBI Taxonomy" id="425595"/>
    <lineage>
        <taxon>Archaea</taxon>
        <taxon>Candidatus Micrarchaeota</taxon>
        <taxon>Candidatus Micrarchaeia</taxon>
        <taxon>Candidatus Micrarchaeales</taxon>
        <taxon>Candidatus Micrarchaeaceae</taxon>
        <taxon>Candidatus Micrarchaeum</taxon>
    </lineage>
</organism>
<feature type="transmembrane region" description="Helical" evidence="1">
    <location>
        <begin position="163"/>
        <end position="181"/>
    </location>
</feature>
<protein>
    <submittedName>
        <fullName evidence="3">Cytochrome b related protein</fullName>
    </submittedName>
</protein>
<keyword evidence="1" id="KW-0812">Transmembrane</keyword>
<reference evidence="3 4" key="2">
    <citation type="journal article" date="2010" name="Proc. Natl. Acad. Sci. U.S.A.">
        <title>Enigmatic, ultrasmall, uncultivated Archaea.</title>
        <authorList>
            <person name="Baker B.J."/>
            <person name="Comolli L.R."/>
            <person name="Dick G.J."/>
            <person name="Hauser L.J."/>
            <person name="Hyatt D."/>
            <person name="Dill B.D."/>
            <person name="Land M.L."/>
            <person name="Verberkmoes N.C."/>
            <person name="Hettich R.L."/>
            <person name="Banfield J.F."/>
        </authorList>
    </citation>
    <scope>NUCLEOTIDE SEQUENCE [LARGE SCALE GENOMIC DNA]</scope>
    <source>
        <strain evidence="3">ARMAN-2</strain>
    </source>
</reference>
<feature type="transmembrane region" description="Helical" evidence="1">
    <location>
        <begin position="296"/>
        <end position="322"/>
    </location>
</feature>
<dbReference type="Gene3D" id="1.20.810.10">
    <property type="entry name" value="Cytochrome Bc1 Complex, Chain C"/>
    <property type="match status" value="1"/>
</dbReference>
<dbReference type="InterPro" id="IPR036150">
    <property type="entry name" value="Cyt_b/b6_C_sf"/>
</dbReference>
<name>C7DIF3_MICA2</name>
<feature type="transmembrane region" description="Helical" evidence="1">
    <location>
        <begin position="39"/>
        <end position="63"/>
    </location>
</feature>
<feature type="transmembrane region" description="Helical" evidence="1">
    <location>
        <begin position="122"/>
        <end position="142"/>
    </location>
</feature>
<dbReference type="GO" id="GO:0016020">
    <property type="term" value="C:membrane"/>
    <property type="evidence" value="ECO:0007669"/>
    <property type="project" value="InterPro"/>
</dbReference>
<dbReference type="SUPFAM" id="SSF81342">
    <property type="entry name" value="Transmembrane di-heme cytochromes"/>
    <property type="match status" value="1"/>
</dbReference>
<feature type="transmembrane region" description="Helical" evidence="1">
    <location>
        <begin position="75"/>
        <end position="102"/>
    </location>
</feature>
<dbReference type="EMBL" id="GG697241">
    <property type="protein sequence ID" value="EET89727.1"/>
    <property type="molecule type" value="Genomic_DNA"/>
</dbReference>
<dbReference type="PROSITE" id="PS51002">
    <property type="entry name" value="CYTB_NTER"/>
    <property type="match status" value="1"/>
</dbReference>
<dbReference type="PANTHER" id="PTHR19271:SF16">
    <property type="entry name" value="CYTOCHROME B"/>
    <property type="match status" value="1"/>
</dbReference>
<gene>
    <name evidence="3" type="ORF">UNLARM2_0845</name>
</gene>
<feature type="domain" description="Cytochrome b/b6 N-terminal region profile" evidence="2">
    <location>
        <begin position="1"/>
        <end position="224"/>
    </location>
</feature>
<evidence type="ECO:0000313" key="3">
    <source>
        <dbReference type="EMBL" id="EET89727.1"/>
    </source>
</evidence>
<dbReference type="InterPro" id="IPR005797">
    <property type="entry name" value="Cyt_b/b6_N"/>
</dbReference>
<dbReference type="InterPro" id="IPR027387">
    <property type="entry name" value="Cytb/b6-like_sf"/>
</dbReference>